<reference evidence="3" key="1">
    <citation type="submission" date="2019-04" db="EMBL/GenBank/DDBJ databases">
        <title>Friends and foes A comparative genomics studyof 23 Aspergillus species from section Flavi.</title>
        <authorList>
            <consortium name="DOE Joint Genome Institute"/>
            <person name="Kjaerbolling I."/>
            <person name="Vesth T."/>
            <person name="Frisvad J.C."/>
            <person name="Nybo J.L."/>
            <person name="Theobald S."/>
            <person name="Kildgaard S."/>
            <person name="Isbrandt T."/>
            <person name="Kuo A."/>
            <person name="Sato A."/>
            <person name="Lyhne E.K."/>
            <person name="Kogle M.E."/>
            <person name="Wiebenga A."/>
            <person name="Kun R.S."/>
            <person name="Lubbers R.J."/>
            <person name="Makela M.R."/>
            <person name="Barry K."/>
            <person name="Chovatia M."/>
            <person name="Clum A."/>
            <person name="Daum C."/>
            <person name="Haridas S."/>
            <person name="He G."/>
            <person name="LaButti K."/>
            <person name="Lipzen A."/>
            <person name="Mondo S."/>
            <person name="Riley R."/>
            <person name="Salamov A."/>
            <person name="Simmons B.A."/>
            <person name="Magnuson J.K."/>
            <person name="Henrissat B."/>
            <person name="Mortensen U.H."/>
            <person name="Larsen T.O."/>
            <person name="Devries R.P."/>
            <person name="Grigoriev I.V."/>
            <person name="Machida M."/>
            <person name="Baker S.E."/>
            <person name="Andersen M.R."/>
        </authorList>
    </citation>
    <scope>NUCLEOTIDE SEQUENCE [LARGE SCALE GENOMIC DNA]</scope>
    <source>
        <strain evidence="3">CBS 553.77</strain>
    </source>
</reference>
<evidence type="ECO:0000313" key="3">
    <source>
        <dbReference type="Proteomes" id="UP000327118"/>
    </source>
</evidence>
<dbReference type="Proteomes" id="UP000327118">
    <property type="component" value="Unassembled WGS sequence"/>
</dbReference>
<evidence type="ECO:0000256" key="1">
    <source>
        <dbReference type="SAM" id="Phobius"/>
    </source>
</evidence>
<dbReference type="EMBL" id="ML739110">
    <property type="protein sequence ID" value="KAE8353026.1"/>
    <property type="molecule type" value="Genomic_DNA"/>
</dbReference>
<evidence type="ECO:0000313" key="2">
    <source>
        <dbReference type="EMBL" id="KAE8353026.1"/>
    </source>
</evidence>
<keyword evidence="1" id="KW-1133">Transmembrane helix</keyword>
<organism evidence="2 3">
    <name type="scientific">Aspergillus coremiiformis</name>
    <dbReference type="NCBI Taxonomy" id="138285"/>
    <lineage>
        <taxon>Eukaryota</taxon>
        <taxon>Fungi</taxon>
        <taxon>Dikarya</taxon>
        <taxon>Ascomycota</taxon>
        <taxon>Pezizomycotina</taxon>
        <taxon>Eurotiomycetes</taxon>
        <taxon>Eurotiomycetidae</taxon>
        <taxon>Eurotiales</taxon>
        <taxon>Aspergillaceae</taxon>
        <taxon>Aspergillus</taxon>
        <taxon>Aspergillus subgen. Circumdati</taxon>
    </lineage>
</organism>
<gene>
    <name evidence="2" type="ORF">BDV28DRAFT_133997</name>
</gene>
<protein>
    <submittedName>
        <fullName evidence="2">Uncharacterized protein</fullName>
    </submittedName>
</protein>
<name>A0A5N6Z823_9EURO</name>
<keyword evidence="1" id="KW-0472">Membrane</keyword>
<keyword evidence="3" id="KW-1185">Reference proteome</keyword>
<sequence>MDPCIWWLDSLRRRPGLFQMGWCWGTVAIYTRLCINLLTWILPRIRRMNIWG</sequence>
<accession>A0A5N6Z823</accession>
<keyword evidence="1" id="KW-0812">Transmembrane</keyword>
<feature type="transmembrane region" description="Helical" evidence="1">
    <location>
        <begin position="17"/>
        <end position="42"/>
    </location>
</feature>
<dbReference type="AlphaFoldDB" id="A0A5N6Z823"/>
<proteinExistence type="predicted"/>